<dbReference type="Gene3D" id="3.90.850.10">
    <property type="entry name" value="Fumarylacetoacetase-like, C-terminal domain"/>
    <property type="match status" value="1"/>
</dbReference>
<evidence type="ECO:0000313" key="5">
    <source>
        <dbReference type="Proteomes" id="UP000777438"/>
    </source>
</evidence>
<dbReference type="Proteomes" id="UP000777438">
    <property type="component" value="Unassembled WGS sequence"/>
</dbReference>
<sequence>MASFTRLIRFECEEDGQSYFADLGSDFDGLPVPGTKLGAFRSIDELANKADAKTVTVRRLLAPLPREGVPIYCVGLNFRSHAKEADLSIPSYPPLWTKPAASIAHPSEDIPVNDFCAKSLLDYEGELVFVTSKECRDVSPEDAKDYILGYTVGNDLSCRLFQLPKNSGGQFFFAKAFDKFAPIGPTLISPEVLASSPSFTVITRVNGEIRQEADLRKDMIFRPETVLSHMSQGTTIPAGTAVMTGTAAGVGAFHKPKTFLKHGDVVEVEMQKVGTLTNRMNFE</sequence>
<protein>
    <recommendedName>
        <fullName evidence="3">Fumarylacetoacetase-like C-terminal domain-containing protein</fullName>
    </recommendedName>
</protein>
<dbReference type="PANTHER" id="PTHR11820:SF86">
    <property type="entry name" value="FUMARYLACETOACETATE HYDROLASE FAMILY PROTEIN (AFU_ORTHOLOGUE AFUA_7G07000)"/>
    <property type="match status" value="1"/>
</dbReference>
<keyword evidence="2" id="KW-0479">Metal-binding</keyword>
<comment type="similarity">
    <text evidence="1">Belongs to the FAH family.</text>
</comment>
<dbReference type="OrthoDB" id="411064at2759"/>
<dbReference type="AlphaFoldDB" id="A0A9P8VQ99"/>
<name>A0A9P8VQ99_9HYPO</name>
<gene>
    <name evidence="4" type="ORF">B0T10DRAFT_296123</name>
</gene>
<dbReference type="GO" id="GO:0006107">
    <property type="term" value="P:oxaloacetate metabolic process"/>
    <property type="evidence" value="ECO:0007669"/>
    <property type="project" value="UniProtKB-ARBA"/>
</dbReference>
<dbReference type="InterPro" id="IPR011234">
    <property type="entry name" value="Fumarylacetoacetase-like_C"/>
</dbReference>
<feature type="domain" description="Fumarylacetoacetase-like C-terminal" evidence="3">
    <location>
        <begin position="71"/>
        <end position="280"/>
    </location>
</feature>
<dbReference type="GO" id="GO:0046872">
    <property type="term" value="F:metal ion binding"/>
    <property type="evidence" value="ECO:0007669"/>
    <property type="project" value="UniProtKB-KW"/>
</dbReference>
<dbReference type="EMBL" id="JAGPYM010000071">
    <property type="protein sequence ID" value="KAH6869483.1"/>
    <property type="molecule type" value="Genomic_DNA"/>
</dbReference>
<organism evidence="4 5">
    <name type="scientific">Thelonectria olida</name>
    <dbReference type="NCBI Taxonomy" id="1576542"/>
    <lineage>
        <taxon>Eukaryota</taxon>
        <taxon>Fungi</taxon>
        <taxon>Dikarya</taxon>
        <taxon>Ascomycota</taxon>
        <taxon>Pezizomycotina</taxon>
        <taxon>Sordariomycetes</taxon>
        <taxon>Hypocreomycetidae</taxon>
        <taxon>Hypocreales</taxon>
        <taxon>Nectriaceae</taxon>
        <taxon>Thelonectria</taxon>
    </lineage>
</organism>
<keyword evidence="5" id="KW-1185">Reference proteome</keyword>
<accession>A0A9P8VQ99</accession>
<evidence type="ECO:0000259" key="3">
    <source>
        <dbReference type="Pfam" id="PF01557"/>
    </source>
</evidence>
<evidence type="ECO:0000256" key="1">
    <source>
        <dbReference type="ARBA" id="ARBA00010211"/>
    </source>
</evidence>
<reference evidence="4 5" key="1">
    <citation type="journal article" date="2021" name="Nat. Commun.">
        <title>Genetic determinants of endophytism in the Arabidopsis root mycobiome.</title>
        <authorList>
            <person name="Mesny F."/>
            <person name="Miyauchi S."/>
            <person name="Thiergart T."/>
            <person name="Pickel B."/>
            <person name="Atanasova L."/>
            <person name="Karlsson M."/>
            <person name="Huettel B."/>
            <person name="Barry K.W."/>
            <person name="Haridas S."/>
            <person name="Chen C."/>
            <person name="Bauer D."/>
            <person name="Andreopoulos W."/>
            <person name="Pangilinan J."/>
            <person name="LaButti K."/>
            <person name="Riley R."/>
            <person name="Lipzen A."/>
            <person name="Clum A."/>
            <person name="Drula E."/>
            <person name="Henrissat B."/>
            <person name="Kohler A."/>
            <person name="Grigoriev I.V."/>
            <person name="Martin F.M."/>
            <person name="Hacquard S."/>
        </authorList>
    </citation>
    <scope>NUCLEOTIDE SEQUENCE [LARGE SCALE GENOMIC DNA]</scope>
    <source>
        <strain evidence="4 5">MPI-CAGE-CH-0241</strain>
    </source>
</reference>
<evidence type="ECO:0000256" key="2">
    <source>
        <dbReference type="ARBA" id="ARBA00022723"/>
    </source>
</evidence>
<dbReference type="InterPro" id="IPR036663">
    <property type="entry name" value="Fumarylacetoacetase_C_sf"/>
</dbReference>
<proteinExistence type="inferred from homology"/>
<dbReference type="PANTHER" id="PTHR11820">
    <property type="entry name" value="ACYLPYRUVASE"/>
    <property type="match status" value="1"/>
</dbReference>
<comment type="caution">
    <text evidence="4">The sequence shown here is derived from an EMBL/GenBank/DDBJ whole genome shotgun (WGS) entry which is preliminary data.</text>
</comment>
<dbReference type="GO" id="GO:0018773">
    <property type="term" value="F:acetylpyruvate hydrolase activity"/>
    <property type="evidence" value="ECO:0007669"/>
    <property type="project" value="TreeGrafter"/>
</dbReference>
<dbReference type="FunFam" id="3.90.850.10:FF:000002">
    <property type="entry name" value="2-hydroxyhepta-2,4-diene-1,7-dioate isomerase"/>
    <property type="match status" value="1"/>
</dbReference>
<evidence type="ECO:0000313" key="4">
    <source>
        <dbReference type="EMBL" id="KAH6869483.1"/>
    </source>
</evidence>
<dbReference type="SUPFAM" id="SSF56529">
    <property type="entry name" value="FAH"/>
    <property type="match status" value="1"/>
</dbReference>
<dbReference type="Pfam" id="PF01557">
    <property type="entry name" value="FAA_hydrolase"/>
    <property type="match status" value="1"/>
</dbReference>
<dbReference type="GO" id="GO:0050163">
    <property type="term" value="F:oxaloacetate tautomerase activity"/>
    <property type="evidence" value="ECO:0007669"/>
    <property type="project" value="UniProtKB-ARBA"/>
</dbReference>